<gene>
    <name evidence="2" type="ORF">K505DRAFT_416444</name>
</gene>
<feature type="compositionally biased region" description="Basic and acidic residues" evidence="1">
    <location>
        <begin position="32"/>
        <end position="43"/>
    </location>
</feature>
<name>A0A6A6XGZ4_9PLEO</name>
<evidence type="ECO:0000313" key="3">
    <source>
        <dbReference type="Proteomes" id="UP000799757"/>
    </source>
</evidence>
<feature type="compositionally biased region" description="Acidic residues" evidence="1">
    <location>
        <begin position="76"/>
        <end position="95"/>
    </location>
</feature>
<feature type="compositionally biased region" description="Polar residues" evidence="1">
    <location>
        <begin position="1"/>
        <end position="11"/>
    </location>
</feature>
<protein>
    <submittedName>
        <fullName evidence="2">Uncharacterized protein</fullName>
    </submittedName>
</protein>
<feature type="region of interest" description="Disordered" evidence="1">
    <location>
        <begin position="1"/>
        <end position="95"/>
    </location>
</feature>
<keyword evidence="3" id="KW-1185">Reference proteome</keyword>
<dbReference type="AlphaFoldDB" id="A0A6A6XGZ4"/>
<reference evidence="2" key="1">
    <citation type="journal article" date="2020" name="Stud. Mycol.">
        <title>101 Dothideomycetes genomes: a test case for predicting lifestyles and emergence of pathogens.</title>
        <authorList>
            <person name="Haridas S."/>
            <person name="Albert R."/>
            <person name="Binder M."/>
            <person name="Bloem J."/>
            <person name="Labutti K."/>
            <person name="Salamov A."/>
            <person name="Andreopoulos B."/>
            <person name="Baker S."/>
            <person name="Barry K."/>
            <person name="Bills G."/>
            <person name="Bluhm B."/>
            <person name="Cannon C."/>
            <person name="Castanera R."/>
            <person name="Culley D."/>
            <person name="Daum C."/>
            <person name="Ezra D."/>
            <person name="Gonzalez J."/>
            <person name="Henrissat B."/>
            <person name="Kuo A."/>
            <person name="Liang C."/>
            <person name="Lipzen A."/>
            <person name="Lutzoni F."/>
            <person name="Magnuson J."/>
            <person name="Mondo S."/>
            <person name="Nolan M."/>
            <person name="Ohm R."/>
            <person name="Pangilinan J."/>
            <person name="Park H.-J."/>
            <person name="Ramirez L."/>
            <person name="Alfaro M."/>
            <person name="Sun H."/>
            <person name="Tritt A."/>
            <person name="Yoshinaga Y."/>
            <person name="Zwiers L.-H."/>
            <person name="Turgeon B."/>
            <person name="Goodwin S."/>
            <person name="Spatafora J."/>
            <person name="Crous P."/>
            <person name="Grigoriev I."/>
        </authorList>
    </citation>
    <scope>NUCLEOTIDE SEQUENCE</scope>
    <source>
        <strain evidence="2">CBS 109.77</strain>
    </source>
</reference>
<organism evidence="2 3">
    <name type="scientific">Melanomma pulvis-pyrius CBS 109.77</name>
    <dbReference type="NCBI Taxonomy" id="1314802"/>
    <lineage>
        <taxon>Eukaryota</taxon>
        <taxon>Fungi</taxon>
        <taxon>Dikarya</taxon>
        <taxon>Ascomycota</taxon>
        <taxon>Pezizomycotina</taxon>
        <taxon>Dothideomycetes</taxon>
        <taxon>Pleosporomycetidae</taxon>
        <taxon>Pleosporales</taxon>
        <taxon>Melanommataceae</taxon>
        <taxon>Melanomma</taxon>
    </lineage>
</organism>
<accession>A0A6A6XGZ4</accession>
<dbReference type="EMBL" id="MU001859">
    <property type="protein sequence ID" value="KAF2795424.1"/>
    <property type="molecule type" value="Genomic_DNA"/>
</dbReference>
<evidence type="ECO:0000313" key="2">
    <source>
        <dbReference type="EMBL" id="KAF2795424.1"/>
    </source>
</evidence>
<proteinExistence type="predicted"/>
<evidence type="ECO:0000256" key="1">
    <source>
        <dbReference type="SAM" id="MobiDB-lite"/>
    </source>
</evidence>
<dbReference type="Proteomes" id="UP000799757">
    <property type="component" value="Unassembled WGS sequence"/>
</dbReference>
<sequence>MSGLQRRNGNNGVVRDAQDSAITLEEASSEAPARREREERGISSEDVDESTTMMRLAENKEGDVNGGSILEKVSNEEENLDSEDSRDAEESETEDIPTLHAKISNQAENINVKFSAMRDLKSQIQALQRQLQPMEDELRPMKDDMEETISAYSQKLSMEIARAVHSAFPREIRDLIYGHILSSYISLYISTPNSCDWGLECKVRLSFLRDLLSAQHADKLLLPTWFGLLAEEFTQYYYAHASFKLHSNQMVWDLFTSTISDPNNHFVDVVPANHIRRLRVMVPAESDDSEQTRTAQVTYLSLLLMVRNPRGIELAVSVQSYHGHLEKGKCGWAMLKTIGPVLFQLRDAGFGLNRVTWISKYEHADEKNFTEELGGFLEQGEVKWVESMNAHIAKCEKSNEEE</sequence>